<evidence type="ECO:0000313" key="4">
    <source>
        <dbReference type="EMBL" id="PZF74067.1"/>
    </source>
</evidence>
<name>A0A2W2BDV8_9BACT</name>
<protein>
    <submittedName>
        <fullName evidence="4">DNA polymerase Y family protein</fullName>
    </submittedName>
</protein>
<feature type="domain" description="UmuC" evidence="3">
    <location>
        <begin position="19"/>
        <end position="152"/>
    </location>
</feature>
<comment type="similarity">
    <text evidence="1">Belongs to the DNA polymerase type-Y family.</text>
</comment>
<dbReference type="CDD" id="cd03468">
    <property type="entry name" value="PolY_like"/>
    <property type="match status" value="1"/>
</dbReference>
<evidence type="ECO:0000256" key="1">
    <source>
        <dbReference type="ARBA" id="ARBA00010945"/>
    </source>
</evidence>
<dbReference type="OrthoDB" id="625722at2"/>
<comment type="caution">
    <text evidence="4">The sequence shown here is derived from an EMBL/GenBank/DDBJ whole genome shotgun (WGS) entry which is preliminary data.</text>
</comment>
<gene>
    <name evidence="4" type="ORF">DN068_05080</name>
</gene>
<dbReference type="AlphaFoldDB" id="A0A2W2BDV8"/>
<dbReference type="RefSeq" id="WP_110997809.1">
    <property type="nucleotide sequence ID" value="NZ_QKTW01000007.1"/>
</dbReference>
<proteinExistence type="inferred from homology"/>
<dbReference type="PANTHER" id="PTHR35369:SF2">
    <property type="entry name" value="BLR3025 PROTEIN"/>
    <property type="match status" value="1"/>
</dbReference>
<keyword evidence="5" id="KW-1185">Reference proteome</keyword>
<reference evidence="4 5" key="1">
    <citation type="submission" date="2018-06" db="EMBL/GenBank/DDBJ databases">
        <title>Mucibacter soli gen. nov., sp. nov., a new member of the family Chitinophagaceae producing mucin.</title>
        <authorList>
            <person name="Kim M.-K."/>
            <person name="Park S."/>
            <person name="Kim T.-S."/>
            <person name="Joung Y."/>
            <person name="Han J.-H."/>
            <person name="Kim S.B."/>
        </authorList>
    </citation>
    <scope>NUCLEOTIDE SEQUENCE [LARGE SCALE GENOMIC DNA]</scope>
    <source>
        <strain evidence="4 5">R1-15</strain>
    </source>
</reference>
<dbReference type="Gene3D" id="3.40.1170.60">
    <property type="match status" value="1"/>
</dbReference>
<dbReference type="Pfam" id="PF00817">
    <property type="entry name" value="IMS"/>
    <property type="match status" value="1"/>
</dbReference>
<dbReference type="Proteomes" id="UP000248745">
    <property type="component" value="Unassembled WGS sequence"/>
</dbReference>
<dbReference type="PANTHER" id="PTHR35369">
    <property type="entry name" value="BLR3025 PROTEIN-RELATED"/>
    <property type="match status" value="1"/>
</dbReference>
<evidence type="ECO:0000313" key="5">
    <source>
        <dbReference type="Proteomes" id="UP000248745"/>
    </source>
</evidence>
<dbReference type="EMBL" id="QKTW01000007">
    <property type="protein sequence ID" value="PZF74067.1"/>
    <property type="molecule type" value="Genomic_DNA"/>
</dbReference>
<dbReference type="GO" id="GO:0006281">
    <property type="term" value="P:DNA repair"/>
    <property type="evidence" value="ECO:0007669"/>
    <property type="project" value="InterPro"/>
</dbReference>
<dbReference type="InterPro" id="IPR050356">
    <property type="entry name" value="SulA_CellDiv_inhibitor"/>
</dbReference>
<evidence type="ECO:0000259" key="3">
    <source>
        <dbReference type="Pfam" id="PF00817"/>
    </source>
</evidence>
<dbReference type="Gene3D" id="3.30.70.270">
    <property type="match status" value="1"/>
</dbReference>
<dbReference type="InterPro" id="IPR001126">
    <property type="entry name" value="UmuC"/>
</dbReference>
<keyword evidence="2" id="KW-0227">DNA damage</keyword>
<accession>A0A2W2BDV8</accession>
<evidence type="ECO:0000256" key="2">
    <source>
        <dbReference type="ARBA" id="ARBA00022763"/>
    </source>
</evidence>
<dbReference type="InterPro" id="IPR043502">
    <property type="entry name" value="DNA/RNA_pol_sf"/>
</dbReference>
<organism evidence="4 5">
    <name type="scientific">Taibaiella soli</name>
    <dbReference type="NCBI Taxonomy" id="1649169"/>
    <lineage>
        <taxon>Bacteria</taxon>
        <taxon>Pseudomonadati</taxon>
        <taxon>Bacteroidota</taxon>
        <taxon>Chitinophagia</taxon>
        <taxon>Chitinophagales</taxon>
        <taxon>Chitinophagaceae</taxon>
        <taxon>Taibaiella</taxon>
    </lineage>
</organism>
<dbReference type="SUPFAM" id="SSF56672">
    <property type="entry name" value="DNA/RNA polymerases"/>
    <property type="match status" value="1"/>
</dbReference>
<dbReference type="InterPro" id="IPR043128">
    <property type="entry name" value="Rev_trsase/Diguanyl_cyclase"/>
</dbReference>
<sequence length="499" mass="56747">MQQRFMAIWFYHLTTNWWVRKHPELKDVPFVLSASERGRIVVTAANEKAQAKGITKGMVVADCRAIFPTLQVFDDLEGQAEKLLHAFAEWSLRYTPVAAIDLSDGLILDISGCAHLWGGEENYLKDIIQKLNGYGYHVRAAIADTVGAAWAVARYGRTYPIIPPGQQKEALLGLPPVALRLEETTIDRLKKLGLYTVQRFIDMPRSSLRRRFGVALLSRLDQALGLEKEIIQPIQPAQPYQERLPSFEPIRTAPGIEIALRRLLEALCTRLGCEEKGLRHAIFKGYRIDGALQQISIGTGKASRNVEHLFKLFELKIASIEPDLGIELFLLEAPVVEDLTSEQEALWAVSGSHDEVVIAELLDKIAGKIGANAIHRFLPAEHYWPEWSFVQSTSLQEKPQTEWRIDQPRPVHLLPVPEPINVTVPIPDYPPMLFHYKGTLHKVKKADGPERIEREWWIDAGEHRDYYCVEDENGARYWLFRLGHYASGEPKWFLHGFFA</sequence>